<dbReference type="InterPro" id="IPR041685">
    <property type="entry name" value="AAA_GajA/Old/RecF-like"/>
</dbReference>
<feature type="coiled-coil region" evidence="1">
    <location>
        <begin position="471"/>
        <end position="498"/>
    </location>
</feature>
<name>A0A265N873_9BACI</name>
<reference evidence="3 4" key="1">
    <citation type="submission" date="2017-08" db="EMBL/GenBank/DDBJ databases">
        <title>Virgibacillus indicus sp. nov. and Virgibacillus profoundi sp. nov, two moderately halophilic bacteria isolated from marine sediment by using the Microfluidic Streak Plate.</title>
        <authorList>
            <person name="Xu B."/>
            <person name="Hu B."/>
            <person name="Wang J."/>
            <person name="Zhu Y."/>
            <person name="Huang L."/>
            <person name="Du W."/>
            <person name="Huang Y."/>
        </authorList>
    </citation>
    <scope>NUCLEOTIDE SEQUENCE [LARGE SCALE GENOMIC DNA]</scope>
    <source>
        <strain evidence="3 4">IO3-P2-C2</strain>
    </source>
</reference>
<evidence type="ECO:0000256" key="1">
    <source>
        <dbReference type="SAM" id="Coils"/>
    </source>
</evidence>
<accession>A0A265N873</accession>
<comment type="caution">
    <text evidence="3">The sequence shown here is derived from an EMBL/GenBank/DDBJ whole genome shotgun (WGS) entry which is preliminary data.</text>
</comment>
<dbReference type="PANTHER" id="PTHR32182">
    <property type="entry name" value="DNA REPLICATION AND REPAIR PROTEIN RECF"/>
    <property type="match status" value="1"/>
</dbReference>
<dbReference type="AlphaFoldDB" id="A0A265N873"/>
<dbReference type="InterPro" id="IPR027417">
    <property type="entry name" value="P-loop_NTPase"/>
</dbReference>
<dbReference type="PANTHER" id="PTHR32182:SF0">
    <property type="entry name" value="DNA REPLICATION AND REPAIR PROTEIN RECF"/>
    <property type="match status" value="1"/>
</dbReference>
<dbReference type="GO" id="GO:0006302">
    <property type="term" value="P:double-strand break repair"/>
    <property type="evidence" value="ECO:0007669"/>
    <property type="project" value="TreeGrafter"/>
</dbReference>
<dbReference type="OrthoDB" id="7029750at2"/>
<proteinExistence type="predicted"/>
<dbReference type="Proteomes" id="UP000216498">
    <property type="component" value="Unassembled WGS sequence"/>
</dbReference>
<protein>
    <recommendedName>
        <fullName evidence="2">Endonuclease GajA/Old nuclease/RecF-like AAA domain-containing protein</fullName>
    </recommendedName>
</protein>
<evidence type="ECO:0000313" key="4">
    <source>
        <dbReference type="Proteomes" id="UP000216498"/>
    </source>
</evidence>
<dbReference type="Gene3D" id="3.40.50.300">
    <property type="entry name" value="P-loop containing nucleotide triphosphate hydrolases"/>
    <property type="match status" value="2"/>
</dbReference>
<sequence>MRIKKIYLNNFKGINKKKIISFDNQASLLIGPNGFGKTTIFDVLELCLTGEIHRTIEKAGVTNHRRDYIKPFFQNQEDKDVIVKVWLAKYIDNREKEFIITKHLPKDHDGRKAGDNGRRNKPFDFKFLNTYREIVENFYDDDFNAETAELINQGDIDEFFGLGTDGFEIKHIYNLFNYLQQEETTFFLKKSENERRSSLGFLFQTSNQEKEQQNISKIYSRLKDINTKLENKIKEIQNIEKLNIVEYEQLFPESDFDFDKKDIFENKDVAESERLMYLYNEELDKLFSFMNVFSPTEYKKKETIKLLNNKINNTDLVNFYTLQKLIEENYQSIDKQMKLLNDDEKIKSFILQKCYSKYEGYSKLTTTRNKYVKFLEIKDLKERIESLIPFVKEILPEMVDRYERLIEDRSQARATSKEIDLTINEIIRMRNSIHEEMKKDKTDILDEDTCPYCGKDWESHENLLENFNEREKTLKGLLNNQSNRLNEYEEEIENNFIQPIIKHMSNYLADHEEIDPKILELLKNYNNKEFNFTDLNSFDFNHTMIWSEPQSYDDLMDALSEIKENIQETIPVSKDVFEMMRLLNNVSFETDINELKKVISSDNLNQFILKDFSKKITKREQKEMNKKLISFLEESKDRFNYDYEKANDNEGIYKRYFKQDKDEFEKFNLTKIEKKKKYIKYLFSNKKSHLLETYKNKQDKLVNVLNKLDTVRRSYDSLIKKHKNEMVDNIKLPFYIYTAKMLQNYQQGMGVFLSTSDGKDAIRFLTDPTTDHDATHHLSSGQLAVVSLAFTLAINKTYNISDNLKFLTIDDPIQEMDALNVHSFIELIRHEFLKDYQFIFSTHSDMNALYMKYKFEKIDKKEVSLINVQNEFFD</sequence>
<dbReference type="RefSeq" id="WP_094885969.1">
    <property type="nucleotide sequence ID" value="NZ_NPMS01000005.1"/>
</dbReference>
<feature type="domain" description="Endonuclease GajA/Old nuclease/RecF-like AAA" evidence="2">
    <location>
        <begin position="1"/>
        <end position="238"/>
    </location>
</feature>
<organism evidence="3 4">
    <name type="scientific">Virgibacillus indicus</name>
    <dbReference type="NCBI Taxonomy" id="2024554"/>
    <lineage>
        <taxon>Bacteria</taxon>
        <taxon>Bacillati</taxon>
        <taxon>Bacillota</taxon>
        <taxon>Bacilli</taxon>
        <taxon>Bacillales</taxon>
        <taxon>Bacillaceae</taxon>
        <taxon>Virgibacillus</taxon>
    </lineage>
</organism>
<keyword evidence="4" id="KW-1185">Reference proteome</keyword>
<evidence type="ECO:0000313" key="3">
    <source>
        <dbReference type="EMBL" id="OZU88230.1"/>
    </source>
</evidence>
<gene>
    <name evidence="3" type="ORF">CIL03_11285</name>
</gene>
<dbReference type="SUPFAM" id="SSF52540">
    <property type="entry name" value="P-loop containing nucleoside triphosphate hydrolases"/>
    <property type="match status" value="1"/>
</dbReference>
<dbReference type="GO" id="GO:0000731">
    <property type="term" value="P:DNA synthesis involved in DNA repair"/>
    <property type="evidence" value="ECO:0007669"/>
    <property type="project" value="TreeGrafter"/>
</dbReference>
<dbReference type="Pfam" id="PF13175">
    <property type="entry name" value="AAA_15"/>
    <property type="match status" value="1"/>
</dbReference>
<keyword evidence="1" id="KW-0175">Coiled coil</keyword>
<evidence type="ECO:0000259" key="2">
    <source>
        <dbReference type="Pfam" id="PF13175"/>
    </source>
</evidence>
<dbReference type="EMBL" id="NPMS01000005">
    <property type="protein sequence ID" value="OZU88230.1"/>
    <property type="molecule type" value="Genomic_DNA"/>
</dbReference>